<dbReference type="PANTHER" id="PTHR30012:SF7">
    <property type="entry name" value="PROTEIN TRANSPORT PROTEIN HOFC HOMOLOG"/>
    <property type="match status" value="1"/>
</dbReference>
<evidence type="ECO:0000256" key="6">
    <source>
        <dbReference type="ARBA" id="ARBA00022989"/>
    </source>
</evidence>
<dbReference type="InterPro" id="IPR018076">
    <property type="entry name" value="T2SS_GspF_dom"/>
</dbReference>
<dbReference type="EMBL" id="CP003051">
    <property type="protein sequence ID" value="AGA88922.1"/>
    <property type="molecule type" value="Genomic_DNA"/>
</dbReference>
<dbReference type="GO" id="GO:0005886">
    <property type="term" value="C:plasma membrane"/>
    <property type="evidence" value="ECO:0007669"/>
    <property type="project" value="UniProtKB-SubCell"/>
</dbReference>
<evidence type="ECO:0000256" key="1">
    <source>
        <dbReference type="ARBA" id="ARBA00004429"/>
    </source>
</evidence>
<organism evidence="10 11">
    <name type="scientific">Thioflavicoccus mobilis 8321</name>
    <dbReference type="NCBI Taxonomy" id="765912"/>
    <lineage>
        <taxon>Bacteria</taxon>
        <taxon>Pseudomonadati</taxon>
        <taxon>Pseudomonadota</taxon>
        <taxon>Gammaproteobacteria</taxon>
        <taxon>Chromatiales</taxon>
        <taxon>Chromatiaceae</taxon>
        <taxon>Thioflavicoccus</taxon>
    </lineage>
</organism>
<proteinExistence type="inferred from homology"/>
<dbReference type="KEGG" id="tmb:Thimo_0045"/>
<feature type="domain" description="Type II secretion system protein GspF" evidence="9">
    <location>
        <begin position="272"/>
        <end position="393"/>
    </location>
</feature>
<feature type="transmembrane region" description="Helical" evidence="8">
    <location>
        <begin position="375"/>
        <end position="398"/>
    </location>
</feature>
<dbReference type="AlphaFoldDB" id="L0GSZ0"/>
<comment type="similarity">
    <text evidence="2">Belongs to the GSP F family.</text>
</comment>
<evidence type="ECO:0000256" key="4">
    <source>
        <dbReference type="ARBA" id="ARBA00022519"/>
    </source>
</evidence>
<dbReference type="Gene3D" id="1.20.81.30">
    <property type="entry name" value="Type II secretion system (T2SS), domain F"/>
    <property type="match status" value="2"/>
</dbReference>
<evidence type="ECO:0000313" key="10">
    <source>
        <dbReference type="EMBL" id="AGA88922.1"/>
    </source>
</evidence>
<dbReference type="STRING" id="765912.Thimo_0045"/>
<comment type="subcellular location">
    <subcellularLocation>
        <location evidence="1">Cell inner membrane</location>
        <topology evidence="1">Multi-pass membrane protein</topology>
    </subcellularLocation>
</comment>
<accession>L0GSZ0</accession>
<dbReference type="GO" id="GO:0015628">
    <property type="term" value="P:protein secretion by the type II secretion system"/>
    <property type="evidence" value="ECO:0007669"/>
    <property type="project" value="TreeGrafter"/>
</dbReference>
<dbReference type="eggNOG" id="COG1459">
    <property type="taxonomic scope" value="Bacteria"/>
</dbReference>
<dbReference type="PRINTS" id="PR00812">
    <property type="entry name" value="BCTERIALGSPF"/>
</dbReference>
<keyword evidence="6 8" id="KW-1133">Transmembrane helix</keyword>
<dbReference type="InterPro" id="IPR042094">
    <property type="entry name" value="T2SS_GspF_sf"/>
</dbReference>
<dbReference type="PANTHER" id="PTHR30012">
    <property type="entry name" value="GENERAL SECRETION PATHWAY PROTEIN"/>
    <property type="match status" value="1"/>
</dbReference>
<evidence type="ECO:0000256" key="8">
    <source>
        <dbReference type="SAM" id="Phobius"/>
    </source>
</evidence>
<evidence type="ECO:0000313" key="11">
    <source>
        <dbReference type="Proteomes" id="UP000010816"/>
    </source>
</evidence>
<feature type="transmembrane region" description="Helical" evidence="8">
    <location>
        <begin position="222"/>
        <end position="241"/>
    </location>
</feature>
<dbReference type="InterPro" id="IPR003004">
    <property type="entry name" value="GspF/PilC"/>
</dbReference>
<dbReference type="Proteomes" id="UP000010816">
    <property type="component" value="Chromosome"/>
</dbReference>
<dbReference type="RefSeq" id="WP_015279072.1">
    <property type="nucleotide sequence ID" value="NC_019940.1"/>
</dbReference>
<feature type="domain" description="Type II secretion system protein GspF" evidence="9">
    <location>
        <begin position="70"/>
        <end position="192"/>
    </location>
</feature>
<name>L0GSZ0_9GAMM</name>
<feature type="transmembrane region" description="Helical" evidence="8">
    <location>
        <begin position="168"/>
        <end position="191"/>
    </location>
</feature>
<keyword evidence="4" id="KW-0997">Cell inner membrane</keyword>
<evidence type="ECO:0000256" key="5">
    <source>
        <dbReference type="ARBA" id="ARBA00022692"/>
    </source>
</evidence>
<evidence type="ECO:0000256" key="2">
    <source>
        <dbReference type="ARBA" id="ARBA00005745"/>
    </source>
</evidence>
<evidence type="ECO:0000259" key="9">
    <source>
        <dbReference type="Pfam" id="PF00482"/>
    </source>
</evidence>
<reference evidence="10 11" key="1">
    <citation type="submission" date="2011-09" db="EMBL/GenBank/DDBJ databases">
        <title>Complete sequence of chromosome of Thioflavicoccus mobilis 8321.</title>
        <authorList>
            <consortium name="US DOE Joint Genome Institute"/>
            <person name="Lucas S."/>
            <person name="Han J."/>
            <person name="Lapidus A."/>
            <person name="Cheng J.-F."/>
            <person name="Goodwin L."/>
            <person name="Pitluck S."/>
            <person name="Peters L."/>
            <person name="Ovchinnikova G."/>
            <person name="Lu M."/>
            <person name="Detter J.C."/>
            <person name="Han C."/>
            <person name="Tapia R."/>
            <person name="Land M."/>
            <person name="Hauser L."/>
            <person name="Kyrpides N."/>
            <person name="Ivanova N."/>
            <person name="Pagani I."/>
            <person name="Vogl K."/>
            <person name="Liu Z."/>
            <person name="Imhoff J."/>
            <person name="Thiel V."/>
            <person name="Frigaard N.-U."/>
            <person name="Bryant D."/>
            <person name="Woyke T."/>
        </authorList>
    </citation>
    <scope>NUCLEOTIDE SEQUENCE [LARGE SCALE GENOMIC DNA]</scope>
    <source>
        <strain evidence="10 11">8321</strain>
    </source>
</reference>
<keyword evidence="7 8" id="KW-0472">Membrane</keyword>
<evidence type="ECO:0000256" key="3">
    <source>
        <dbReference type="ARBA" id="ARBA00022475"/>
    </source>
</evidence>
<dbReference type="PATRIC" id="fig|765912.4.peg.41"/>
<sequence>MPRFQYRAVKPDGEVVEGDLEAVDEAAVVKYLQASGLIPIQARSGGRWWRTFLGRRTVRRLSPAEIGIVTRQLATLLEAGLTLDRSLQILVDLTSEEHLVAVLNDVQSRVRGGATFSSALEAQDGQFPRLYVNMVRAGEASGALDAVLGRLADYLERSAELRSTITSALYYPMILLFVAGFSVIALLVWVVPQFTVLFEDMGAALPLPTQVVVNVGDAFRSYWWAMLSGVALAALAIERLVQRPDVRARLDHWLLDMPLFGDLVWKLETARFSRTLSTLLANGLPLLTALNLAKEVVANHKLSGLLSEASEDLKRGRGLAEPLGRRGALPQLALQMIRVGEESGSLDGMLGKVAQVYDQETRASVQRLLTLLEPLLIIGLGVIVAGIIVSILMAILGANELVF</sequence>
<dbReference type="HOGENOM" id="CLU_035032_2_1_6"/>
<dbReference type="FunFam" id="1.20.81.30:FF:000001">
    <property type="entry name" value="Type II secretion system protein F"/>
    <property type="match status" value="2"/>
</dbReference>
<keyword evidence="3" id="KW-1003">Cell membrane</keyword>
<keyword evidence="11" id="KW-1185">Reference proteome</keyword>
<dbReference type="OrthoDB" id="9805682at2"/>
<protein>
    <submittedName>
        <fullName evidence="10">Type II secretory pathway, component PulF</fullName>
    </submittedName>
</protein>
<keyword evidence="5 8" id="KW-0812">Transmembrane</keyword>
<gene>
    <name evidence="10" type="ORF">Thimo_0045</name>
</gene>
<evidence type="ECO:0000256" key="7">
    <source>
        <dbReference type="ARBA" id="ARBA00023136"/>
    </source>
</evidence>
<dbReference type="Pfam" id="PF00482">
    <property type="entry name" value="T2SSF"/>
    <property type="match status" value="2"/>
</dbReference>